<evidence type="ECO:0000313" key="16">
    <source>
        <dbReference type="Proteomes" id="UP000321353"/>
    </source>
</evidence>
<evidence type="ECO:0000256" key="12">
    <source>
        <dbReference type="ARBA" id="ARBA00023136"/>
    </source>
</evidence>
<evidence type="ECO:0000313" key="15">
    <source>
        <dbReference type="EMBL" id="QEF99003.1"/>
    </source>
</evidence>
<comment type="similarity">
    <text evidence="14">Belongs to the NqrDE/RnfAE family.</text>
</comment>
<evidence type="ECO:0000256" key="14">
    <source>
        <dbReference type="HAMAP-Rule" id="MF_00428"/>
    </source>
</evidence>
<dbReference type="GO" id="GO:0016655">
    <property type="term" value="F:oxidoreductase activity, acting on NAD(P)H, quinone or similar compound as acceptor"/>
    <property type="evidence" value="ECO:0007669"/>
    <property type="project" value="UniProtKB-UniRule"/>
</dbReference>
<feature type="transmembrane region" description="Helical" evidence="14">
    <location>
        <begin position="100"/>
        <end position="117"/>
    </location>
</feature>
<dbReference type="InterPro" id="IPR003667">
    <property type="entry name" value="NqrDE/RnfAE"/>
</dbReference>
<keyword evidence="16" id="KW-1185">Reference proteome</keyword>
<keyword evidence="2 14" id="KW-0813">Transport</keyword>
<feature type="transmembrane region" description="Helical" evidence="14">
    <location>
        <begin position="179"/>
        <end position="200"/>
    </location>
</feature>
<evidence type="ECO:0000256" key="10">
    <source>
        <dbReference type="ARBA" id="ARBA00023065"/>
    </source>
</evidence>
<evidence type="ECO:0000256" key="13">
    <source>
        <dbReference type="ARBA" id="ARBA00023201"/>
    </source>
</evidence>
<dbReference type="NCBIfam" id="NF009070">
    <property type="entry name" value="PRK12405.1"/>
    <property type="match status" value="1"/>
</dbReference>
<dbReference type="GO" id="GO:0012505">
    <property type="term" value="C:endomembrane system"/>
    <property type="evidence" value="ECO:0007669"/>
    <property type="project" value="UniProtKB-SubCell"/>
</dbReference>
<dbReference type="GO" id="GO:0005886">
    <property type="term" value="C:plasma membrane"/>
    <property type="evidence" value="ECO:0007669"/>
    <property type="project" value="UniProtKB-SubCell"/>
</dbReference>
<evidence type="ECO:0000256" key="7">
    <source>
        <dbReference type="ARBA" id="ARBA00022989"/>
    </source>
</evidence>
<name>A0A5B9MDX3_9BACT</name>
<keyword evidence="8 14" id="KW-0520">NAD</keyword>
<keyword evidence="10 14" id="KW-0406">Ion transport</keyword>
<dbReference type="InterPro" id="IPR011292">
    <property type="entry name" value="NqrD"/>
</dbReference>
<dbReference type="EMBL" id="CP036264">
    <property type="protein sequence ID" value="QEF99003.1"/>
    <property type="molecule type" value="Genomic_DNA"/>
</dbReference>
<organism evidence="15 16">
    <name type="scientific">Stieleria maiorica</name>
    <dbReference type="NCBI Taxonomy" id="2795974"/>
    <lineage>
        <taxon>Bacteria</taxon>
        <taxon>Pseudomonadati</taxon>
        <taxon>Planctomycetota</taxon>
        <taxon>Planctomycetia</taxon>
        <taxon>Pirellulales</taxon>
        <taxon>Pirellulaceae</taxon>
        <taxon>Stieleria</taxon>
    </lineage>
</organism>
<evidence type="ECO:0000256" key="9">
    <source>
        <dbReference type="ARBA" id="ARBA00023053"/>
    </source>
</evidence>
<comment type="function">
    <text evidence="14">NQR complex catalyzes the reduction of ubiquinone-1 to ubiquinol by two successive reactions, coupled with the transport of Na(+) ions from the cytoplasm to the periplasm. NqrA to NqrE are probably involved in the second step, the conversion of ubisemiquinone to ubiquinol.</text>
</comment>
<accession>A0A5B9MDX3</accession>
<proteinExistence type="inferred from homology"/>
<dbReference type="AlphaFoldDB" id="A0A5B9MDX3"/>
<dbReference type="KEGG" id="smam:Mal15_30620"/>
<dbReference type="NCBIfam" id="NF006777">
    <property type="entry name" value="PRK09292.1"/>
    <property type="match status" value="1"/>
</dbReference>
<keyword evidence="7 14" id="KW-1133">Transmembrane helix</keyword>
<comment type="subunit">
    <text evidence="14">Composed of six subunits; NqrA, NqrB, NqrC, NqrD, NqrE and NqrF.</text>
</comment>
<dbReference type="PANTHER" id="PTHR30586">
    <property type="entry name" value="ELECTRON TRANSPORT COMPLEX PROTEIN RNFE"/>
    <property type="match status" value="1"/>
</dbReference>
<keyword evidence="3 14" id="KW-1003">Cell membrane</keyword>
<sequence length="208" mass="22703">MAERTTKSVIVDPLVDNNPIALQILGICSALAVTTKMETSIVMAIAVIAVTAFSNLAVSAIRTYIPSSIRIIVQMTVIASLVIVVDQVLKAYLFDISKQLSVFVGLIITNCIVMGRAEGFAMKNGPWLSFWDGIGNGLGYGLVLLFVAFFRELLGSGTLLGYVILPLDRNGGWYNPNNLMLLPPSAFFLIGFLIWLIRAYKPEQIEES</sequence>
<gene>
    <name evidence="14 15" type="primary">nqrD</name>
    <name evidence="15" type="ORF">Mal15_30620</name>
</gene>
<evidence type="ECO:0000256" key="5">
    <source>
        <dbReference type="ARBA" id="ARBA00022692"/>
    </source>
</evidence>
<dbReference type="EC" id="7.2.1.1" evidence="14"/>
<dbReference type="PIRSF" id="PIRSF006102">
    <property type="entry name" value="NQR_DE"/>
    <property type="match status" value="1"/>
</dbReference>
<dbReference type="HAMAP" id="MF_00428">
    <property type="entry name" value="NqrD"/>
    <property type="match status" value="1"/>
</dbReference>
<evidence type="ECO:0000256" key="11">
    <source>
        <dbReference type="ARBA" id="ARBA00023075"/>
    </source>
</evidence>
<keyword evidence="15" id="KW-0560">Oxidoreductase</keyword>
<feature type="transmembrane region" description="Helical" evidence="14">
    <location>
        <begin position="137"/>
        <end position="167"/>
    </location>
</feature>
<evidence type="ECO:0000256" key="6">
    <source>
        <dbReference type="ARBA" id="ARBA00022967"/>
    </source>
</evidence>
<keyword evidence="13 14" id="KW-0739">Sodium transport</keyword>
<dbReference type="Proteomes" id="UP000321353">
    <property type="component" value="Chromosome"/>
</dbReference>
<keyword evidence="6 14" id="KW-1278">Translocase</keyword>
<evidence type="ECO:0000256" key="8">
    <source>
        <dbReference type="ARBA" id="ARBA00023027"/>
    </source>
</evidence>
<evidence type="ECO:0000256" key="1">
    <source>
        <dbReference type="ARBA" id="ARBA00004127"/>
    </source>
</evidence>
<keyword evidence="9 14" id="KW-0915">Sodium</keyword>
<protein>
    <recommendedName>
        <fullName evidence="14">Na(+)-translocating NADH-quinone reductase subunit D</fullName>
        <shortName evidence="14">Na(+)-NQR subunit D</shortName>
        <shortName evidence="14">Na(+)-translocating NQR subunit D</shortName>
        <ecNumber evidence="14">7.2.1.1</ecNumber>
    </recommendedName>
    <alternativeName>
        <fullName evidence="14">NQR complex subunit D</fullName>
    </alternativeName>
    <alternativeName>
        <fullName evidence="14">NQR-1 subunit D</fullName>
    </alternativeName>
</protein>
<evidence type="ECO:0000256" key="3">
    <source>
        <dbReference type="ARBA" id="ARBA00022475"/>
    </source>
</evidence>
<dbReference type="PANTHER" id="PTHR30586:SF1">
    <property type="entry name" value="NA(+)-TRANSLOCATING NADH-QUINONE REDUCTASE SUBUNIT D"/>
    <property type="match status" value="1"/>
</dbReference>
<keyword evidence="5 14" id="KW-0812">Transmembrane</keyword>
<keyword evidence="4" id="KW-0997">Cell inner membrane</keyword>
<comment type="catalytic activity">
    <reaction evidence="14">
        <text>a ubiquinone + n Na(+)(in) + NADH + H(+) = a ubiquinol + n Na(+)(out) + NAD(+)</text>
        <dbReference type="Rhea" id="RHEA:47748"/>
        <dbReference type="Rhea" id="RHEA-COMP:9565"/>
        <dbReference type="Rhea" id="RHEA-COMP:9566"/>
        <dbReference type="ChEBI" id="CHEBI:15378"/>
        <dbReference type="ChEBI" id="CHEBI:16389"/>
        <dbReference type="ChEBI" id="CHEBI:17976"/>
        <dbReference type="ChEBI" id="CHEBI:29101"/>
        <dbReference type="ChEBI" id="CHEBI:57540"/>
        <dbReference type="ChEBI" id="CHEBI:57945"/>
        <dbReference type="EC" id="7.2.1.1"/>
    </reaction>
</comment>
<evidence type="ECO:0000256" key="2">
    <source>
        <dbReference type="ARBA" id="ARBA00022448"/>
    </source>
</evidence>
<feature type="transmembrane region" description="Helical" evidence="14">
    <location>
        <begin position="42"/>
        <end position="65"/>
    </location>
</feature>
<dbReference type="RefSeq" id="WP_147868469.1">
    <property type="nucleotide sequence ID" value="NZ_CP036264.1"/>
</dbReference>
<dbReference type="Pfam" id="PF02508">
    <property type="entry name" value="Rnf-Nqr"/>
    <property type="match status" value="1"/>
</dbReference>
<feature type="transmembrane region" description="Helical" evidence="14">
    <location>
        <begin position="71"/>
        <end position="93"/>
    </location>
</feature>
<evidence type="ECO:0000256" key="4">
    <source>
        <dbReference type="ARBA" id="ARBA00022519"/>
    </source>
</evidence>
<comment type="subcellular location">
    <subcellularLocation>
        <location evidence="14">Cell membrane</location>
        <topology evidence="14">Multi-pass membrane protein</topology>
    </subcellularLocation>
    <subcellularLocation>
        <location evidence="1">Endomembrane system</location>
        <topology evidence="1">Multi-pass membrane protein</topology>
    </subcellularLocation>
</comment>
<dbReference type="GO" id="GO:0006814">
    <property type="term" value="P:sodium ion transport"/>
    <property type="evidence" value="ECO:0007669"/>
    <property type="project" value="UniProtKB-UniRule"/>
</dbReference>
<reference evidence="15 16" key="1">
    <citation type="submission" date="2019-02" db="EMBL/GenBank/DDBJ databases">
        <title>Planctomycetal bacteria perform biofilm scaping via a novel small molecule.</title>
        <authorList>
            <person name="Jeske O."/>
            <person name="Boedeker C."/>
            <person name="Wiegand S."/>
            <person name="Breitling P."/>
            <person name="Kallscheuer N."/>
            <person name="Jogler M."/>
            <person name="Rohde M."/>
            <person name="Petersen J."/>
            <person name="Medema M.H."/>
            <person name="Surup F."/>
            <person name="Jogler C."/>
        </authorList>
    </citation>
    <scope>NUCLEOTIDE SEQUENCE [LARGE SCALE GENOMIC DNA]</scope>
    <source>
        <strain evidence="15 16">Mal15</strain>
    </source>
</reference>
<keyword evidence="11 14" id="KW-0830">Ubiquinone</keyword>
<dbReference type="NCBIfam" id="TIGR01939">
    <property type="entry name" value="nqrD"/>
    <property type="match status" value="1"/>
</dbReference>
<keyword evidence="12 14" id="KW-0472">Membrane</keyword>